<proteinExistence type="inferred from homology"/>
<accession>A0A9P4MC09</accession>
<evidence type="ECO:0000256" key="4">
    <source>
        <dbReference type="ARBA" id="ARBA00022837"/>
    </source>
</evidence>
<dbReference type="InterPro" id="IPR017850">
    <property type="entry name" value="Alkaline_phosphatase_core_sf"/>
</dbReference>
<keyword evidence="2" id="KW-0479">Metal-binding</keyword>
<reference evidence="6" key="1">
    <citation type="journal article" date="2020" name="Stud. Mycol.">
        <title>101 Dothideomycetes genomes: a test case for predicting lifestyles and emergence of pathogens.</title>
        <authorList>
            <person name="Haridas S."/>
            <person name="Albert R."/>
            <person name="Binder M."/>
            <person name="Bloem J."/>
            <person name="Labutti K."/>
            <person name="Salamov A."/>
            <person name="Andreopoulos B."/>
            <person name="Baker S."/>
            <person name="Barry K."/>
            <person name="Bills G."/>
            <person name="Bluhm B."/>
            <person name="Cannon C."/>
            <person name="Castanera R."/>
            <person name="Culley D."/>
            <person name="Daum C."/>
            <person name="Ezra D."/>
            <person name="Gonzalez J."/>
            <person name="Henrissat B."/>
            <person name="Kuo A."/>
            <person name="Liang C."/>
            <person name="Lipzen A."/>
            <person name="Lutzoni F."/>
            <person name="Magnuson J."/>
            <person name="Mondo S."/>
            <person name="Nolan M."/>
            <person name="Ohm R."/>
            <person name="Pangilinan J."/>
            <person name="Park H.-J."/>
            <person name="Ramirez L."/>
            <person name="Alfaro M."/>
            <person name="Sun H."/>
            <person name="Tritt A."/>
            <person name="Yoshinaga Y."/>
            <person name="Zwiers L.-H."/>
            <person name="Turgeon B."/>
            <person name="Goodwin S."/>
            <person name="Spatafora J."/>
            <person name="Crous P."/>
            <person name="Grigoriev I."/>
        </authorList>
    </citation>
    <scope>NUCLEOTIDE SEQUENCE</scope>
    <source>
        <strain evidence="6">CBS 133067</strain>
    </source>
</reference>
<dbReference type="PROSITE" id="PS00149">
    <property type="entry name" value="SULFATASE_2"/>
    <property type="match status" value="1"/>
</dbReference>
<keyword evidence="3" id="KW-0378">Hydrolase</keyword>
<evidence type="ECO:0000259" key="5">
    <source>
        <dbReference type="Pfam" id="PF00884"/>
    </source>
</evidence>
<sequence>MAKRPNFLVVVADDLGFSDVGAFGGEIATPNLDRLAQEGLRFTDFHSAAACSPTRSMLLSGTDNHIAGVGAMAESIREFQKGQPGYEGYLNDRVAALPELLQDAGYFTAMSGKWHLGLTPDRWPSKRGFDRSFTLLPGAANHYGWEPQLEGDDKLPNILKSTKVFYVEYNQHIQPSELGADFYSSEAFVSKLIQALDERDSEQQEKPFFAYLAFSSPHWPLQAPEKDRADYRGVYDEGPDVLRQKRLERLKALGLVPKHARPHDVITPAVDRPLSREWSTLTPEERQFSSRTMETYAAMVQNMDTQIGRVLLHLKEKGELDNTLVLFMSDNGAEGLLMEAYPVIQGNIFEHIEKYYDNSLDNIGNRNSYVWYGPRWASAATAPARLYKGFSSEGGIRVPLILWYPPLLKSNANGISHAFSTVMDITPTLLELAGTKHPGSTYKSREVVPIRGKSWVSHISDPQGQNKIHDDDTVTGWELFDRQAIRKGKWKIILIPEPYGPGVWQLYDLDADPGETEDLAKHEPEKLQELLKHWDEYISEVGVVGAAPQYGVLKVD</sequence>
<dbReference type="SUPFAM" id="SSF53649">
    <property type="entry name" value="Alkaline phosphatase-like"/>
    <property type="match status" value="1"/>
</dbReference>
<evidence type="ECO:0000256" key="3">
    <source>
        <dbReference type="ARBA" id="ARBA00022801"/>
    </source>
</evidence>
<evidence type="ECO:0000256" key="1">
    <source>
        <dbReference type="ARBA" id="ARBA00008779"/>
    </source>
</evidence>
<dbReference type="PANTHER" id="PTHR42693:SF33">
    <property type="entry name" value="ARYLSULFATASE"/>
    <property type="match status" value="1"/>
</dbReference>
<dbReference type="CDD" id="cd16025">
    <property type="entry name" value="PAS_like"/>
    <property type="match status" value="1"/>
</dbReference>
<feature type="domain" description="Sulfatase N-terminal" evidence="5">
    <location>
        <begin position="5"/>
        <end position="434"/>
    </location>
</feature>
<protein>
    <submittedName>
        <fullName evidence="6">Arylsulfatase</fullName>
    </submittedName>
</protein>
<keyword evidence="7" id="KW-1185">Reference proteome</keyword>
<dbReference type="OrthoDB" id="103349at2759"/>
<dbReference type="InterPro" id="IPR024607">
    <property type="entry name" value="Sulfatase_CS"/>
</dbReference>
<keyword evidence="4" id="KW-0106">Calcium</keyword>
<dbReference type="AlphaFoldDB" id="A0A9P4MC09"/>
<evidence type="ECO:0000313" key="7">
    <source>
        <dbReference type="Proteomes" id="UP000799772"/>
    </source>
</evidence>
<dbReference type="InterPro" id="IPR050738">
    <property type="entry name" value="Sulfatase"/>
</dbReference>
<dbReference type="Gene3D" id="3.30.1120.10">
    <property type="match status" value="1"/>
</dbReference>
<dbReference type="PANTHER" id="PTHR42693">
    <property type="entry name" value="ARYLSULFATASE FAMILY MEMBER"/>
    <property type="match status" value="1"/>
</dbReference>
<organism evidence="6 7">
    <name type="scientific">Rhizodiscina lignyota</name>
    <dbReference type="NCBI Taxonomy" id="1504668"/>
    <lineage>
        <taxon>Eukaryota</taxon>
        <taxon>Fungi</taxon>
        <taxon>Dikarya</taxon>
        <taxon>Ascomycota</taxon>
        <taxon>Pezizomycotina</taxon>
        <taxon>Dothideomycetes</taxon>
        <taxon>Pleosporomycetidae</taxon>
        <taxon>Aulographales</taxon>
        <taxon>Rhizodiscinaceae</taxon>
        <taxon>Rhizodiscina</taxon>
    </lineage>
</organism>
<dbReference type="Pfam" id="PF00884">
    <property type="entry name" value="Sulfatase"/>
    <property type="match status" value="1"/>
</dbReference>
<comment type="similarity">
    <text evidence="1">Belongs to the sulfatase family.</text>
</comment>
<gene>
    <name evidence="6" type="ORF">NA57DRAFT_73834</name>
</gene>
<evidence type="ECO:0000313" key="6">
    <source>
        <dbReference type="EMBL" id="KAF2100224.1"/>
    </source>
</evidence>
<dbReference type="Proteomes" id="UP000799772">
    <property type="component" value="Unassembled WGS sequence"/>
</dbReference>
<dbReference type="GO" id="GO:0046872">
    <property type="term" value="F:metal ion binding"/>
    <property type="evidence" value="ECO:0007669"/>
    <property type="project" value="UniProtKB-KW"/>
</dbReference>
<name>A0A9P4MC09_9PEZI</name>
<dbReference type="Gene3D" id="3.40.720.10">
    <property type="entry name" value="Alkaline Phosphatase, subunit A"/>
    <property type="match status" value="1"/>
</dbReference>
<comment type="caution">
    <text evidence="6">The sequence shown here is derived from an EMBL/GenBank/DDBJ whole genome shotgun (WGS) entry which is preliminary data.</text>
</comment>
<dbReference type="EMBL" id="ML978124">
    <property type="protein sequence ID" value="KAF2100224.1"/>
    <property type="molecule type" value="Genomic_DNA"/>
</dbReference>
<dbReference type="InterPro" id="IPR000917">
    <property type="entry name" value="Sulfatase_N"/>
</dbReference>
<evidence type="ECO:0000256" key="2">
    <source>
        <dbReference type="ARBA" id="ARBA00022723"/>
    </source>
</evidence>
<dbReference type="GO" id="GO:0004065">
    <property type="term" value="F:arylsulfatase activity"/>
    <property type="evidence" value="ECO:0007669"/>
    <property type="project" value="TreeGrafter"/>
</dbReference>